<sequence>MASLSSEVGGPPATGKGCPTTPARSVLVVFSPHSATAAAAATALVRLLVNELSLPVAVEVAPHTRRLQRTHPSGVVRFGTPAAPACGVVVAFCLGGDGTVLHVAGLFAGAVPPVVALSCGSLGFLAPFQRDAMWPLRVRRIVIALWADSAARGVADANGMAGEASAGGPFSLAAGLTFTARMRLACDVVWAGGEACRDWADADQVRDGRPPAAGMSTSCLSSTGSWSSSSSASSMPAAAVPTAAAITGATSRLSLRGRPAPLLTPAAAQVAPTSMQVLNDVVIDRGAASSLTNLEVYADGVFVTRVQADGLILATPTGSTAYSAGAGGGLVHPSVAAILLTPVCPHALSFRPAVLPSTIRLRVVVAAASRASAVVSFDGRSRVTLSAGDGLAVTASRWPVTTVDLAGGAADWFGALSSCLRWNEGRPAQKALELGCSAGDDVGEEAELPLSEGAADSEAEFETEALLPEPPVAPTAPVEGTGAAKADRVAASPVAVTGVDFF</sequence>
<evidence type="ECO:0000313" key="1">
    <source>
        <dbReference type="EMBL" id="KAK1863656.1"/>
    </source>
</evidence>
<evidence type="ECO:0000313" key="2">
    <source>
        <dbReference type="Proteomes" id="UP000798662"/>
    </source>
</evidence>
<reference evidence="1" key="1">
    <citation type="submission" date="2019-11" db="EMBL/GenBank/DDBJ databases">
        <title>Nori genome reveals adaptations in red seaweeds to the harsh intertidal environment.</title>
        <authorList>
            <person name="Wang D."/>
            <person name="Mao Y."/>
        </authorList>
    </citation>
    <scope>NUCLEOTIDE SEQUENCE</scope>
    <source>
        <tissue evidence="1">Gametophyte</tissue>
    </source>
</reference>
<comment type="caution">
    <text evidence="1">The sequence shown here is derived from an EMBL/GenBank/DDBJ whole genome shotgun (WGS) entry which is preliminary data.</text>
</comment>
<accession>A0ACC3C053</accession>
<keyword evidence="2" id="KW-1185">Reference proteome</keyword>
<protein>
    <submittedName>
        <fullName evidence="1">Uncharacterized protein</fullName>
    </submittedName>
</protein>
<dbReference type="Proteomes" id="UP000798662">
    <property type="component" value="Chromosome 2"/>
</dbReference>
<proteinExistence type="predicted"/>
<dbReference type="EMBL" id="CM020619">
    <property type="protein sequence ID" value="KAK1863656.1"/>
    <property type="molecule type" value="Genomic_DNA"/>
</dbReference>
<name>A0ACC3C053_PYRYE</name>
<organism evidence="1 2">
    <name type="scientific">Pyropia yezoensis</name>
    <name type="common">Susabi-nori</name>
    <name type="synonym">Porphyra yezoensis</name>
    <dbReference type="NCBI Taxonomy" id="2788"/>
    <lineage>
        <taxon>Eukaryota</taxon>
        <taxon>Rhodophyta</taxon>
        <taxon>Bangiophyceae</taxon>
        <taxon>Bangiales</taxon>
        <taxon>Bangiaceae</taxon>
        <taxon>Pyropia</taxon>
    </lineage>
</organism>
<gene>
    <name evidence="1" type="ORF">I4F81_006210</name>
</gene>